<organism evidence="1 2">
    <name type="scientific">Mesorhizobium delmotii</name>
    <dbReference type="NCBI Taxonomy" id="1631247"/>
    <lineage>
        <taxon>Bacteria</taxon>
        <taxon>Pseudomonadati</taxon>
        <taxon>Pseudomonadota</taxon>
        <taxon>Alphaproteobacteria</taxon>
        <taxon>Hyphomicrobiales</taxon>
        <taxon>Phyllobacteriaceae</taxon>
        <taxon>Mesorhizobium</taxon>
    </lineage>
</organism>
<evidence type="ECO:0000313" key="2">
    <source>
        <dbReference type="Proteomes" id="UP000245698"/>
    </source>
</evidence>
<name>A0A2P9AVG7_9HYPH</name>
<dbReference type="EMBL" id="FUIG01000070">
    <property type="protein sequence ID" value="SJM35192.1"/>
    <property type="molecule type" value="Genomic_DNA"/>
</dbReference>
<gene>
    <name evidence="1" type="ORF">BQ8482_60203</name>
</gene>
<accession>A0A2P9AVG7</accession>
<dbReference type="Gene3D" id="3.90.780.10">
    <property type="entry name" value="5'-Nucleotidase, C-terminal domain"/>
    <property type="match status" value="1"/>
</dbReference>
<dbReference type="GO" id="GO:0009166">
    <property type="term" value="P:nucleotide catabolic process"/>
    <property type="evidence" value="ECO:0007669"/>
    <property type="project" value="InterPro"/>
</dbReference>
<dbReference type="Proteomes" id="UP000245698">
    <property type="component" value="Unassembled WGS sequence"/>
</dbReference>
<sequence length="99" mass="10778">MREFVVITNNYRADGGGNFPEINTSKIICKALDTNRDVIVLPHQPGHDQPVGGRPSLGPVNHLADIDVAGAEAGFAIVQIKFPELLEAVVETEWDDLFP</sequence>
<dbReference type="AlphaFoldDB" id="A0A2P9AVG7"/>
<dbReference type="GO" id="GO:0016787">
    <property type="term" value="F:hydrolase activity"/>
    <property type="evidence" value="ECO:0007669"/>
    <property type="project" value="InterPro"/>
</dbReference>
<reference evidence="2" key="1">
    <citation type="submission" date="2016-12" db="EMBL/GenBank/DDBJ databases">
        <authorList>
            <person name="Brunel B."/>
        </authorList>
    </citation>
    <scope>NUCLEOTIDE SEQUENCE [LARGE SCALE GENOMIC DNA]</scope>
</reference>
<protein>
    <submittedName>
        <fullName evidence="1">Uncharacterized protein</fullName>
    </submittedName>
</protein>
<evidence type="ECO:0000313" key="1">
    <source>
        <dbReference type="EMBL" id="SJM35192.1"/>
    </source>
</evidence>
<dbReference type="InterPro" id="IPR036907">
    <property type="entry name" value="5'-Nucleotdase_C_sf"/>
</dbReference>
<keyword evidence="2" id="KW-1185">Reference proteome</keyword>
<proteinExistence type="predicted"/>